<keyword evidence="6 8" id="KW-1133">Transmembrane helix</keyword>
<dbReference type="EnsemblMetazoa" id="XM_014402757.2">
    <property type="protein sequence ID" value="XP_014258243.1"/>
    <property type="gene ID" value="LOC106671786"/>
</dbReference>
<dbReference type="PANTHER" id="PTHR48021:SF46">
    <property type="entry name" value="MAJOR FACILITATOR SUPERFAMILY (MFS) PROFILE DOMAIN-CONTAINING PROTEIN"/>
    <property type="match status" value="1"/>
</dbReference>
<dbReference type="GeneID" id="106671786"/>
<dbReference type="KEGG" id="clec:106671786"/>
<evidence type="ECO:0000256" key="5">
    <source>
        <dbReference type="ARBA" id="ARBA00022692"/>
    </source>
</evidence>
<dbReference type="Proteomes" id="UP000494040">
    <property type="component" value="Unassembled WGS sequence"/>
</dbReference>
<comment type="subcellular location">
    <subcellularLocation>
        <location evidence="1">Cell membrane</location>
        <topology evidence="1">Multi-pass membrane protein</topology>
    </subcellularLocation>
</comment>
<feature type="transmembrane region" description="Helical" evidence="8">
    <location>
        <begin position="318"/>
        <end position="340"/>
    </location>
</feature>
<dbReference type="GO" id="GO:0022857">
    <property type="term" value="F:transmembrane transporter activity"/>
    <property type="evidence" value="ECO:0007669"/>
    <property type="project" value="InterPro"/>
</dbReference>
<dbReference type="OMA" id="RRTFTGC"/>
<dbReference type="InterPro" id="IPR005829">
    <property type="entry name" value="Sugar_transporter_CS"/>
</dbReference>
<keyword evidence="7 8" id="KW-0472">Membrane</keyword>
<keyword evidence="11" id="KW-1185">Reference proteome</keyword>
<keyword evidence="2" id="KW-0813">Transport</keyword>
<dbReference type="Gene3D" id="1.20.1250.20">
    <property type="entry name" value="MFS general substrate transporter like domains"/>
    <property type="match status" value="1"/>
</dbReference>
<dbReference type="Pfam" id="PF00083">
    <property type="entry name" value="Sugar_tr"/>
    <property type="match status" value="1"/>
</dbReference>
<evidence type="ECO:0000313" key="11">
    <source>
        <dbReference type="Proteomes" id="UP000494040"/>
    </source>
</evidence>
<evidence type="ECO:0000256" key="2">
    <source>
        <dbReference type="ARBA" id="ARBA00022448"/>
    </source>
</evidence>
<dbReference type="InterPro" id="IPR005828">
    <property type="entry name" value="MFS_sugar_transport-like"/>
</dbReference>
<evidence type="ECO:0000256" key="6">
    <source>
        <dbReference type="ARBA" id="ARBA00022989"/>
    </source>
</evidence>
<feature type="transmembrane region" description="Helical" evidence="8">
    <location>
        <begin position="12"/>
        <end position="32"/>
    </location>
</feature>
<organism evidence="10 11">
    <name type="scientific">Cimex lectularius</name>
    <name type="common">Bed bug</name>
    <name type="synonym">Acanthia lectularia</name>
    <dbReference type="NCBI Taxonomy" id="79782"/>
    <lineage>
        <taxon>Eukaryota</taxon>
        <taxon>Metazoa</taxon>
        <taxon>Ecdysozoa</taxon>
        <taxon>Arthropoda</taxon>
        <taxon>Hexapoda</taxon>
        <taxon>Insecta</taxon>
        <taxon>Pterygota</taxon>
        <taxon>Neoptera</taxon>
        <taxon>Paraneoptera</taxon>
        <taxon>Hemiptera</taxon>
        <taxon>Heteroptera</taxon>
        <taxon>Panheteroptera</taxon>
        <taxon>Cimicomorpha</taxon>
        <taxon>Cimicidae</taxon>
        <taxon>Cimex</taxon>
    </lineage>
</organism>
<dbReference type="InterPro" id="IPR020846">
    <property type="entry name" value="MFS_dom"/>
</dbReference>
<evidence type="ECO:0000259" key="9">
    <source>
        <dbReference type="PROSITE" id="PS50850"/>
    </source>
</evidence>
<keyword evidence="5 8" id="KW-0812">Transmembrane</keyword>
<evidence type="ECO:0000256" key="1">
    <source>
        <dbReference type="ARBA" id="ARBA00004651"/>
    </source>
</evidence>
<dbReference type="InterPro" id="IPR036259">
    <property type="entry name" value="MFS_trans_sf"/>
</dbReference>
<evidence type="ECO:0000256" key="4">
    <source>
        <dbReference type="ARBA" id="ARBA00022597"/>
    </source>
</evidence>
<accession>A0A8I6S7H8</accession>
<sequence>MQLPSASILRQYLAAFISSLTLFCAGNCYTWITPLLYRLKEPDSEIPLTADQGSWVVALIEVGNLITPIPAGFLVDLWGRKIMLWLTGPIYIFTWILALSTRSVITLYFMRTVQGMAMSVQFTVLPMYLGEISGPKLRGALSSFFQGMWYLGVLYEYSVGAFFDYEGLTWFSIAPPVIFVVLFLWCPESPYYLVMKGRQEEAAKALSWLRATTPDSPELLQELQQMQTSIQEEKEQKGNWRDILGTREGRKALFLVQTVAVTEIMSGLTTIIVYVSETFARTSGDPHMADVFTIVLGGLLFLVTLVTAVLVDKVGRRPLILISSFGGSACLFLAALYYILDELPSVDTSTIQWLPYIAIIGFMCLISLGVGALLPALQSEFFPNSTRGIASGITILNITLMSFMCLKLYQVIEDSVGLYLNYCLFFISSLIGSVLIFFFLPETKGKTFAEIQKMM</sequence>
<feature type="transmembrane region" description="Helical" evidence="8">
    <location>
        <begin position="52"/>
        <end position="75"/>
    </location>
</feature>
<feature type="transmembrane region" description="Helical" evidence="8">
    <location>
        <begin position="82"/>
        <end position="99"/>
    </location>
</feature>
<feature type="transmembrane region" description="Helical" evidence="8">
    <location>
        <begin position="352"/>
        <end position="377"/>
    </location>
</feature>
<feature type="transmembrane region" description="Helical" evidence="8">
    <location>
        <begin position="389"/>
        <end position="412"/>
    </location>
</feature>
<dbReference type="InterPro" id="IPR050549">
    <property type="entry name" value="MFS_Trehalose_Transporter"/>
</dbReference>
<feature type="transmembrane region" description="Helical" evidence="8">
    <location>
        <begin position="418"/>
        <end position="440"/>
    </location>
</feature>
<keyword evidence="4" id="KW-0762">Sugar transport</keyword>
<dbReference type="RefSeq" id="XP_014258243.1">
    <property type="nucleotide sequence ID" value="XM_014402757.2"/>
</dbReference>
<dbReference type="GO" id="GO:0005886">
    <property type="term" value="C:plasma membrane"/>
    <property type="evidence" value="ECO:0007669"/>
    <property type="project" value="UniProtKB-SubCell"/>
</dbReference>
<dbReference type="SUPFAM" id="SSF103473">
    <property type="entry name" value="MFS general substrate transporter"/>
    <property type="match status" value="1"/>
</dbReference>
<evidence type="ECO:0000256" key="3">
    <source>
        <dbReference type="ARBA" id="ARBA00022475"/>
    </source>
</evidence>
<protein>
    <recommendedName>
        <fullName evidence="9">Major facilitator superfamily (MFS) profile domain-containing protein</fullName>
    </recommendedName>
</protein>
<evidence type="ECO:0000313" key="10">
    <source>
        <dbReference type="EnsemblMetazoa" id="XP_014258243.1"/>
    </source>
</evidence>
<evidence type="ECO:0000256" key="7">
    <source>
        <dbReference type="ARBA" id="ARBA00023136"/>
    </source>
</evidence>
<dbReference type="OrthoDB" id="6604526at2759"/>
<keyword evidence="3" id="KW-1003">Cell membrane</keyword>
<feature type="transmembrane region" description="Helical" evidence="8">
    <location>
        <begin position="287"/>
        <end position="311"/>
    </location>
</feature>
<evidence type="ECO:0000256" key="8">
    <source>
        <dbReference type="SAM" id="Phobius"/>
    </source>
</evidence>
<dbReference type="PROSITE" id="PS00216">
    <property type="entry name" value="SUGAR_TRANSPORT_1"/>
    <property type="match status" value="2"/>
</dbReference>
<proteinExistence type="predicted"/>
<name>A0A8I6S7H8_CIMLE</name>
<dbReference type="FunFam" id="1.20.1250.20:FF:000218">
    <property type="entry name" value="facilitated trehalose transporter Tret1"/>
    <property type="match status" value="1"/>
</dbReference>
<dbReference type="PROSITE" id="PS50850">
    <property type="entry name" value="MFS"/>
    <property type="match status" value="1"/>
</dbReference>
<reference evidence="10" key="1">
    <citation type="submission" date="2022-01" db="UniProtKB">
        <authorList>
            <consortium name="EnsemblMetazoa"/>
        </authorList>
    </citation>
    <scope>IDENTIFICATION</scope>
</reference>
<feature type="transmembrane region" description="Helical" evidence="8">
    <location>
        <begin position="167"/>
        <end position="186"/>
    </location>
</feature>
<feature type="transmembrane region" description="Helical" evidence="8">
    <location>
        <begin position="252"/>
        <end position="275"/>
    </location>
</feature>
<dbReference type="AlphaFoldDB" id="A0A8I6S7H8"/>
<dbReference type="PANTHER" id="PTHR48021">
    <property type="match status" value="1"/>
</dbReference>
<feature type="domain" description="Major facilitator superfamily (MFS) profile" evidence="9">
    <location>
        <begin position="7"/>
        <end position="444"/>
    </location>
</feature>